<proteinExistence type="predicted"/>
<dbReference type="EMBL" id="AP024958">
    <property type="protein sequence ID" value="BCZ84385.1"/>
    <property type="molecule type" value="Genomic_DNA"/>
</dbReference>
<dbReference type="Proteomes" id="UP001319874">
    <property type="component" value="Chromosome 4"/>
</dbReference>
<organism evidence="1 2">
    <name type="scientific">Paraburkholderia terrae</name>
    <dbReference type="NCBI Taxonomy" id="311230"/>
    <lineage>
        <taxon>Bacteria</taxon>
        <taxon>Pseudomonadati</taxon>
        <taxon>Pseudomonadota</taxon>
        <taxon>Betaproteobacteria</taxon>
        <taxon>Burkholderiales</taxon>
        <taxon>Burkholderiaceae</taxon>
        <taxon>Paraburkholderia</taxon>
    </lineage>
</organism>
<evidence type="ECO:0000313" key="2">
    <source>
        <dbReference type="Proteomes" id="UP001319874"/>
    </source>
</evidence>
<evidence type="ECO:0000313" key="1">
    <source>
        <dbReference type="EMBL" id="BCZ84385.1"/>
    </source>
</evidence>
<name>A0ABN6JU89_9BURK</name>
<reference evidence="1 2" key="1">
    <citation type="journal article" date="2022" name="Front. Microbiol.">
        <title>Identification and characterization of a novel class of self-sufficient cytochrome P450 hydroxylase involved in cyclohexanecarboxylate degradation in Paraburkholderia terrae strain KU-64.</title>
        <authorList>
            <person name="Yamamoto T."/>
            <person name="Hasegawa Y."/>
            <person name="Iwaki H."/>
        </authorList>
    </citation>
    <scope>NUCLEOTIDE SEQUENCE [LARGE SCALE GENOMIC DNA]</scope>
    <source>
        <strain evidence="1 2">KU-64</strain>
    </source>
</reference>
<dbReference type="RefSeq" id="WP_229517510.1">
    <property type="nucleotide sequence ID" value="NZ_AP024958.1"/>
</dbReference>
<keyword evidence="2" id="KW-1185">Reference proteome</keyword>
<accession>A0ABN6JU89</accession>
<protein>
    <submittedName>
        <fullName evidence="1">Uncharacterized protein</fullName>
    </submittedName>
</protein>
<gene>
    <name evidence="1" type="ORF">PTKU64_80600</name>
</gene>
<sequence>MTDATLNIGDIRQNLKGARIQTMSIRTAECRHELQGFVLSRSIMSADNLAHVFLQFLRLVALYKFSLHIKHMLTTRRKPAGLRPAQ</sequence>